<dbReference type="Gramene" id="EOY14756">
    <property type="protein sequence ID" value="EOY14756"/>
    <property type="gene ID" value="TCM_034036"/>
</dbReference>
<proteinExistence type="predicted"/>
<protein>
    <submittedName>
        <fullName evidence="1">Uncharacterized protein</fullName>
    </submittedName>
</protein>
<evidence type="ECO:0000313" key="2">
    <source>
        <dbReference type="Proteomes" id="UP000026915"/>
    </source>
</evidence>
<dbReference type="AlphaFoldDB" id="A0A061FCJ5"/>
<keyword evidence="2" id="KW-1185">Reference proteome</keyword>
<name>A0A061FCJ5_THECC</name>
<organism evidence="1 2">
    <name type="scientific">Theobroma cacao</name>
    <name type="common">Cacao</name>
    <name type="synonym">Cocoa</name>
    <dbReference type="NCBI Taxonomy" id="3641"/>
    <lineage>
        <taxon>Eukaryota</taxon>
        <taxon>Viridiplantae</taxon>
        <taxon>Streptophyta</taxon>
        <taxon>Embryophyta</taxon>
        <taxon>Tracheophyta</taxon>
        <taxon>Spermatophyta</taxon>
        <taxon>Magnoliopsida</taxon>
        <taxon>eudicotyledons</taxon>
        <taxon>Gunneridae</taxon>
        <taxon>Pentapetalae</taxon>
        <taxon>rosids</taxon>
        <taxon>malvids</taxon>
        <taxon>Malvales</taxon>
        <taxon>Malvaceae</taxon>
        <taxon>Byttnerioideae</taxon>
        <taxon>Theobroma</taxon>
    </lineage>
</organism>
<dbReference type="Proteomes" id="UP000026915">
    <property type="component" value="Chromosome 8"/>
</dbReference>
<dbReference type="EMBL" id="CM001886">
    <property type="protein sequence ID" value="EOY14756.1"/>
    <property type="molecule type" value="Genomic_DNA"/>
</dbReference>
<sequence>MVTSFHFSAAKVILSKGFSSSRIICSLKPSTPRATIALGNYLPLKFRGKARTHQNQRLPIGLLRRLEAGVVDCLGVAITSKWKWK</sequence>
<evidence type="ECO:0000313" key="1">
    <source>
        <dbReference type="EMBL" id="EOY14756.1"/>
    </source>
</evidence>
<reference evidence="1 2" key="1">
    <citation type="journal article" date="2013" name="Genome Biol.">
        <title>The genome sequence of the most widely cultivated cacao type and its use to identify candidate genes regulating pod color.</title>
        <authorList>
            <person name="Motamayor J.C."/>
            <person name="Mockaitis K."/>
            <person name="Schmutz J."/>
            <person name="Haiminen N."/>
            <person name="Iii D.L."/>
            <person name="Cornejo O."/>
            <person name="Findley S.D."/>
            <person name="Zheng P."/>
            <person name="Utro F."/>
            <person name="Royaert S."/>
            <person name="Saski C."/>
            <person name="Jenkins J."/>
            <person name="Podicheti R."/>
            <person name="Zhao M."/>
            <person name="Scheffler B.E."/>
            <person name="Stack J.C."/>
            <person name="Feltus F.A."/>
            <person name="Mustiga G.M."/>
            <person name="Amores F."/>
            <person name="Phillips W."/>
            <person name="Marelli J.P."/>
            <person name="May G.D."/>
            <person name="Shapiro H."/>
            <person name="Ma J."/>
            <person name="Bustamante C.D."/>
            <person name="Schnell R.J."/>
            <person name="Main D."/>
            <person name="Gilbert D."/>
            <person name="Parida L."/>
            <person name="Kuhn D.N."/>
        </authorList>
    </citation>
    <scope>NUCLEOTIDE SEQUENCE [LARGE SCALE GENOMIC DNA]</scope>
    <source>
        <strain evidence="2">cv. Matina 1-6</strain>
    </source>
</reference>
<dbReference type="HOGENOM" id="CLU_2517160_0_0_1"/>
<accession>A0A061FCJ5</accession>
<gene>
    <name evidence="1" type="ORF">TCM_034036</name>
</gene>
<dbReference type="InParanoid" id="A0A061FCJ5"/>